<dbReference type="OMA" id="ANEWHAY"/>
<name>S3CU01_GLAL2</name>
<dbReference type="HOGENOM" id="CLU_076340_0_0_1"/>
<dbReference type="GeneID" id="19460085"/>
<dbReference type="RefSeq" id="XP_008083976.1">
    <property type="nucleotide sequence ID" value="XM_008085785.1"/>
</dbReference>
<keyword evidence="1" id="KW-0732">Signal</keyword>
<gene>
    <name evidence="2" type="ORF">GLAREA_01027</name>
</gene>
<accession>S3CU01</accession>
<protein>
    <submittedName>
        <fullName evidence="2">Uncharacterized protein</fullName>
    </submittedName>
</protein>
<feature type="signal peptide" evidence="1">
    <location>
        <begin position="1"/>
        <end position="18"/>
    </location>
</feature>
<keyword evidence="3" id="KW-1185">Reference proteome</keyword>
<organism evidence="2 3">
    <name type="scientific">Glarea lozoyensis (strain ATCC 20868 / MF5171)</name>
    <dbReference type="NCBI Taxonomy" id="1116229"/>
    <lineage>
        <taxon>Eukaryota</taxon>
        <taxon>Fungi</taxon>
        <taxon>Dikarya</taxon>
        <taxon>Ascomycota</taxon>
        <taxon>Pezizomycotina</taxon>
        <taxon>Leotiomycetes</taxon>
        <taxon>Helotiales</taxon>
        <taxon>Helotiaceae</taxon>
        <taxon>Glarea</taxon>
    </lineage>
</organism>
<sequence>MRLSFITGALALISSVTSLALQVREEPPAPISGSGTFAAALLAKRANPWAARHGLTTAQYQTVANDFASQGYRITWISGYTINNVATYAVIFEKKPTAAWVSRIQMTAAQYQSNFNTYIAQGYRPILVNGYNVGGTDYYVAIWDASPAPGAWIARHGLTAADYQTQFTANTAAGYYPFHISGYSIGPDATSSPRYAAIWIKIPNAPAWVARHGLTSAAYQTETNTWVAQNYRTKIVCGYQVAGVVYYAAVWDKSAGSAWGARHGMTSAGYQAEVNTWVAAGYAITLVSGYSQSQSDRYAAIFTKV</sequence>
<dbReference type="OrthoDB" id="5946976at2759"/>
<dbReference type="KEGG" id="glz:GLAREA_01027"/>
<reference evidence="2 3" key="1">
    <citation type="journal article" date="2013" name="BMC Genomics">
        <title>Genomics-driven discovery of the pneumocandin biosynthetic gene cluster in the fungus Glarea lozoyensis.</title>
        <authorList>
            <person name="Chen L."/>
            <person name="Yue Q."/>
            <person name="Zhang X."/>
            <person name="Xiang M."/>
            <person name="Wang C."/>
            <person name="Li S."/>
            <person name="Che Y."/>
            <person name="Ortiz-Lopez F.J."/>
            <person name="Bills G.F."/>
            <person name="Liu X."/>
            <person name="An Z."/>
        </authorList>
    </citation>
    <scope>NUCLEOTIDE SEQUENCE [LARGE SCALE GENOMIC DNA]</scope>
    <source>
        <strain evidence="3">ATCC 20868 / MF5171</strain>
    </source>
</reference>
<feature type="chain" id="PRO_5004507756" evidence="1">
    <location>
        <begin position="19"/>
        <end position="305"/>
    </location>
</feature>
<dbReference type="AlphaFoldDB" id="S3CU01"/>
<dbReference type="InterPro" id="IPR049511">
    <property type="entry name" value="PGH-like_rpt"/>
</dbReference>
<dbReference type="EMBL" id="KE145367">
    <property type="protein sequence ID" value="EPE29867.1"/>
    <property type="molecule type" value="Genomic_DNA"/>
</dbReference>
<dbReference type="eggNOG" id="ENOG502SMWB">
    <property type="taxonomic scope" value="Eukaryota"/>
</dbReference>
<evidence type="ECO:0000313" key="2">
    <source>
        <dbReference type="EMBL" id="EPE29867.1"/>
    </source>
</evidence>
<dbReference type="Proteomes" id="UP000016922">
    <property type="component" value="Unassembled WGS sequence"/>
</dbReference>
<proteinExistence type="predicted"/>
<evidence type="ECO:0000256" key="1">
    <source>
        <dbReference type="SAM" id="SignalP"/>
    </source>
</evidence>
<dbReference type="Pfam" id="PF17660">
    <property type="entry name" value="BTRD1"/>
    <property type="match status" value="5"/>
</dbReference>
<evidence type="ECO:0000313" key="3">
    <source>
        <dbReference type="Proteomes" id="UP000016922"/>
    </source>
</evidence>